<proteinExistence type="predicted"/>
<feature type="region of interest" description="Disordered" evidence="1">
    <location>
        <begin position="1"/>
        <end position="37"/>
    </location>
</feature>
<keyword evidence="3" id="KW-1185">Reference proteome</keyword>
<comment type="caution">
    <text evidence="2">The sequence shown here is derived from an EMBL/GenBank/DDBJ whole genome shotgun (WGS) entry which is preliminary data.</text>
</comment>
<reference evidence="2" key="2">
    <citation type="journal article" date="2024" name="Plant">
        <title>Genomic evolution and insights into agronomic trait innovations of Sesamum species.</title>
        <authorList>
            <person name="Miao H."/>
            <person name="Wang L."/>
            <person name="Qu L."/>
            <person name="Liu H."/>
            <person name="Sun Y."/>
            <person name="Le M."/>
            <person name="Wang Q."/>
            <person name="Wei S."/>
            <person name="Zheng Y."/>
            <person name="Lin W."/>
            <person name="Duan Y."/>
            <person name="Cao H."/>
            <person name="Xiong S."/>
            <person name="Wang X."/>
            <person name="Wei L."/>
            <person name="Li C."/>
            <person name="Ma Q."/>
            <person name="Ju M."/>
            <person name="Zhao R."/>
            <person name="Li G."/>
            <person name="Mu C."/>
            <person name="Tian Q."/>
            <person name="Mei H."/>
            <person name="Zhang T."/>
            <person name="Gao T."/>
            <person name="Zhang H."/>
        </authorList>
    </citation>
    <scope>NUCLEOTIDE SEQUENCE</scope>
    <source>
        <strain evidence="2">3651</strain>
    </source>
</reference>
<accession>A0AAE1XYX5</accession>
<dbReference type="Proteomes" id="UP001293254">
    <property type="component" value="Unassembled WGS sequence"/>
</dbReference>
<evidence type="ECO:0000256" key="1">
    <source>
        <dbReference type="SAM" id="MobiDB-lite"/>
    </source>
</evidence>
<protein>
    <submittedName>
        <fullName evidence="2">Uncharacterized protein</fullName>
    </submittedName>
</protein>
<evidence type="ECO:0000313" key="3">
    <source>
        <dbReference type="Proteomes" id="UP001293254"/>
    </source>
</evidence>
<evidence type="ECO:0000313" key="2">
    <source>
        <dbReference type="EMBL" id="KAK4420671.1"/>
    </source>
</evidence>
<reference evidence="2" key="1">
    <citation type="submission" date="2020-06" db="EMBL/GenBank/DDBJ databases">
        <authorList>
            <person name="Li T."/>
            <person name="Hu X."/>
            <person name="Zhang T."/>
            <person name="Song X."/>
            <person name="Zhang H."/>
            <person name="Dai N."/>
            <person name="Sheng W."/>
            <person name="Hou X."/>
            <person name="Wei L."/>
        </authorList>
    </citation>
    <scope>NUCLEOTIDE SEQUENCE</scope>
    <source>
        <strain evidence="2">3651</strain>
        <tissue evidence="2">Leaf</tissue>
    </source>
</reference>
<dbReference type="AlphaFoldDB" id="A0AAE1XYX5"/>
<sequence length="105" mass="11978">MFVGDRSSHRQRRLRPAEDKRRKGRKRVGSGDGGWGWRRSGRLEQFLHIEGTSSWWVGIARGSHLYENGKEPANSCYCLCLTERDLEDFAVDPELCAVCASTAMY</sequence>
<organism evidence="2 3">
    <name type="scientific">Sesamum alatum</name>
    <dbReference type="NCBI Taxonomy" id="300844"/>
    <lineage>
        <taxon>Eukaryota</taxon>
        <taxon>Viridiplantae</taxon>
        <taxon>Streptophyta</taxon>
        <taxon>Embryophyta</taxon>
        <taxon>Tracheophyta</taxon>
        <taxon>Spermatophyta</taxon>
        <taxon>Magnoliopsida</taxon>
        <taxon>eudicotyledons</taxon>
        <taxon>Gunneridae</taxon>
        <taxon>Pentapetalae</taxon>
        <taxon>asterids</taxon>
        <taxon>lamiids</taxon>
        <taxon>Lamiales</taxon>
        <taxon>Pedaliaceae</taxon>
        <taxon>Sesamum</taxon>
    </lineage>
</organism>
<dbReference type="EMBL" id="JACGWO010000008">
    <property type="protein sequence ID" value="KAK4420671.1"/>
    <property type="molecule type" value="Genomic_DNA"/>
</dbReference>
<gene>
    <name evidence="2" type="ORF">Salat_2017600</name>
</gene>
<name>A0AAE1XYX5_9LAMI</name>